<keyword evidence="2" id="KW-0614">Plasmid</keyword>
<reference evidence="2 3" key="1">
    <citation type="submission" date="2019-09" db="EMBL/GenBank/DDBJ databases">
        <title>Complete genome sequence of Mycobacterium avium subsp. hominissuis strain JP-H-1.</title>
        <authorList>
            <person name="Kinoshita Y."/>
            <person name="Niwa H."/>
            <person name="Uchida-Fujii E."/>
            <person name="Nukada T."/>
        </authorList>
    </citation>
    <scope>NUCLEOTIDE SEQUENCE [LARGE SCALE GENOMIC DNA]</scope>
    <source>
        <strain evidence="2 3">JP-H-1</strain>
        <plasmid evidence="2 3">p1-JPH1</plasmid>
    </source>
</reference>
<feature type="region of interest" description="Disordered" evidence="1">
    <location>
        <begin position="151"/>
        <end position="170"/>
    </location>
</feature>
<organism evidence="2 3">
    <name type="scientific">Mycobacterium avium subsp. hominissuis</name>
    <dbReference type="NCBI Taxonomy" id="439334"/>
    <lineage>
        <taxon>Bacteria</taxon>
        <taxon>Bacillati</taxon>
        <taxon>Actinomycetota</taxon>
        <taxon>Actinomycetes</taxon>
        <taxon>Mycobacteriales</taxon>
        <taxon>Mycobacteriaceae</taxon>
        <taxon>Mycobacterium</taxon>
        <taxon>Mycobacterium avium complex (MAC)</taxon>
    </lineage>
</organism>
<evidence type="ECO:0000313" key="3">
    <source>
        <dbReference type="Proteomes" id="UP000327362"/>
    </source>
</evidence>
<dbReference type="InterPro" id="IPR019710">
    <property type="entry name" value="DUF4226"/>
</dbReference>
<evidence type="ECO:0000313" key="2">
    <source>
        <dbReference type="EMBL" id="BBN50940.1"/>
    </source>
</evidence>
<proteinExistence type="predicted"/>
<gene>
    <name evidence="2" type="ORF">JPH1_54150</name>
</gene>
<dbReference type="Proteomes" id="UP000327362">
    <property type="component" value="Plasmid p1-JPH1"/>
</dbReference>
<geneLocation type="plasmid" evidence="2 3">
    <name>p1-JPH1</name>
</geneLocation>
<protein>
    <submittedName>
        <fullName evidence="2">Uncharacterized protein</fullName>
    </submittedName>
</protein>
<accession>A0AAI8X5G8</accession>
<sequence length="216" mass="22487">MAAAANVGGILAQLRHLLGSGGAMTWPPKSFGSSVPAVQSWSGDASTAAHACGDALDARRRALAEAYRAVGPLVDQACHVSTTARAQMDGIIAQWRADKSSLASVANTPVGKAALIHLGALRIQEARGVIADAQGQFTQLAGQVHEITGRLPKSGGQGTITPAGWDHQLPKGPQLPLPETPWEYNIDLTSQEDAGKDGLPWSVPERSALSMTCGRN</sequence>
<dbReference type="Pfam" id="PF10774">
    <property type="entry name" value="DUF4226"/>
    <property type="match status" value="1"/>
</dbReference>
<dbReference type="AlphaFoldDB" id="A0AAI8X5G8"/>
<dbReference type="EMBL" id="AP020327">
    <property type="protein sequence ID" value="BBN50940.1"/>
    <property type="molecule type" value="Genomic_DNA"/>
</dbReference>
<evidence type="ECO:0000256" key="1">
    <source>
        <dbReference type="SAM" id="MobiDB-lite"/>
    </source>
</evidence>
<name>A0AAI8X5G8_MYCAV</name>